<reference evidence="5 6" key="1">
    <citation type="submission" date="2016-04" db="EMBL/GenBank/DDBJ databases">
        <title>Comparative Genomics and Epigenetics of Sporosarcina ureae.</title>
        <authorList>
            <person name="Oliver A.S."/>
            <person name="Cooper K.K."/>
        </authorList>
    </citation>
    <scope>NUCLEOTIDE SEQUENCE [LARGE SCALE GENOMIC DNA]</scope>
    <source>
        <strain evidence="5 6">S204</strain>
    </source>
</reference>
<keyword evidence="6" id="KW-1185">Reference proteome</keyword>
<dbReference type="SUPFAM" id="SSF52540">
    <property type="entry name" value="P-loop containing nucleoside triphosphate hydrolases"/>
    <property type="match status" value="1"/>
</dbReference>
<comment type="similarity">
    <text evidence="1">Belongs to the SMC family. SbcC subfamily.</text>
</comment>
<evidence type="ECO:0000313" key="5">
    <source>
        <dbReference type="EMBL" id="ARF14016.1"/>
    </source>
</evidence>
<dbReference type="Proteomes" id="UP000192486">
    <property type="component" value="Chromosome"/>
</dbReference>
<keyword evidence="4" id="KW-0175">Coiled coil</keyword>
<proteinExistence type="inferred from homology"/>
<dbReference type="EMBL" id="CP015108">
    <property type="protein sequence ID" value="ARF14016.1"/>
    <property type="molecule type" value="Genomic_DNA"/>
</dbReference>
<dbReference type="RefSeq" id="WP_029054785.1">
    <property type="nucleotide sequence ID" value="NZ_CP015108.1"/>
</dbReference>
<evidence type="ECO:0000313" key="6">
    <source>
        <dbReference type="Proteomes" id="UP000192486"/>
    </source>
</evidence>
<dbReference type="PANTHER" id="PTHR32114">
    <property type="entry name" value="ABC TRANSPORTER ABCH.3"/>
    <property type="match status" value="1"/>
</dbReference>
<sequence>MLFKKIIFNNYKTFYGIQEMNFYIPKEEREAELKKNIILIGGLNGAGKTTIIKAIQEVLYGNRNYTPEEYKKQFSNVLNNTYYSEGGNNCSVTLILETDSGEEWQIQVKWYFNKDKVMSHFERELHIKAAGSTHMKKRKIDNPDAYNRLIDLIMPFHASPFFIFDGEEVKDIILRQSSKEMRDSIHKITGMQSYERLIADLKVAYAEVERESLRSFRNKEVGHLNDEMEELEKLVQENQEKVDTSRKKLLVLSNKKKELIDERNKAFINNSKSREEIVKKQTTIQNSISAKEELLKKEYNDSIAQIILSKKIEELQKVLKKEKSIRDQKVARELSLSPYREFMNALLQQEISPSLTEDQIKQINVIGERVWLGNSNSDIEHQELHDLSKSDYNTLMNIKTDGLSSIKRIQIQLSELKNENERINIELRSAPEMVDTSEIDEKISSYSKQEGVVSANSRVHNRRQSELDEKKRSLRNQLSRLSPEAVGDYEALELEKTRIRSVINALEEFIQQDTKLKAKMIQNEFVNMLNKLFRKQGEFSEITFDIETYTIRLFNDRGQEVNIQDRSAGEMQMISSALIWALIKVSDLDLPVVIDTPLGRLDSYHRTQLIEQYYNELSQQVIILSTDTEVSTNYVETMNEYTYRQYMLDYDQDKKYTIIRDGYFDLVKGGSI</sequence>
<comment type="subunit">
    <text evidence="2">Heterodimer of SbcC and SbcD.</text>
</comment>
<name>A0ABM6JUT6_SPOUR</name>
<organism evidence="5 6">
    <name type="scientific">Sporosarcina ureae</name>
    <dbReference type="NCBI Taxonomy" id="1571"/>
    <lineage>
        <taxon>Bacteria</taxon>
        <taxon>Bacillati</taxon>
        <taxon>Bacillota</taxon>
        <taxon>Bacilli</taxon>
        <taxon>Bacillales</taxon>
        <taxon>Caryophanaceae</taxon>
        <taxon>Sporosarcina</taxon>
    </lineage>
</organism>
<dbReference type="NCBIfam" id="TIGR03185">
    <property type="entry name" value="DNA_S_dndD"/>
    <property type="match status" value="1"/>
</dbReference>
<dbReference type="PANTHER" id="PTHR32114:SF2">
    <property type="entry name" value="ABC TRANSPORTER ABCH.3"/>
    <property type="match status" value="1"/>
</dbReference>
<evidence type="ECO:0000256" key="4">
    <source>
        <dbReference type="SAM" id="Coils"/>
    </source>
</evidence>
<evidence type="ECO:0000256" key="1">
    <source>
        <dbReference type="ARBA" id="ARBA00006930"/>
    </source>
</evidence>
<protein>
    <recommendedName>
        <fullName evidence="3">Nuclease SbcCD subunit C</fullName>
    </recommendedName>
</protein>
<evidence type="ECO:0000256" key="3">
    <source>
        <dbReference type="ARBA" id="ARBA00013368"/>
    </source>
</evidence>
<dbReference type="InterPro" id="IPR027417">
    <property type="entry name" value="P-loop_NTPase"/>
</dbReference>
<accession>A0ABM6JUT6</accession>
<dbReference type="Gene3D" id="3.40.50.300">
    <property type="entry name" value="P-loop containing nucleotide triphosphate hydrolases"/>
    <property type="match status" value="2"/>
</dbReference>
<evidence type="ECO:0000256" key="2">
    <source>
        <dbReference type="ARBA" id="ARBA00011322"/>
    </source>
</evidence>
<feature type="coiled-coil region" evidence="4">
    <location>
        <begin position="191"/>
        <end position="248"/>
    </location>
</feature>
<gene>
    <name evidence="5" type="ORF">SporoS204_07565</name>
</gene>
<dbReference type="InterPro" id="IPR017599">
    <property type="entry name" value="DNA_S_DndD"/>
</dbReference>